<dbReference type="Pfam" id="PF08471">
    <property type="entry name" value="Ribonuc_red_2_N"/>
    <property type="match status" value="1"/>
</dbReference>
<dbReference type="NCBIfam" id="TIGR02504">
    <property type="entry name" value="NrdJ_Z"/>
    <property type="match status" value="1"/>
</dbReference>
<feature type="domain" description="TSCPD" evidence="17">
    <location>
        <begin position="721"/>
        <end position="821"/>
    </location>
</feature>
<dbReference type="PANTHER" id="PTHR43371:SF1">
    <property type="entry name" value="RIBONUCLEOSIDE-DIPHOSPHATE REDUCTASE"/>
    <property type="match status" value="1"/>
</dbReference>
<evidence type="ECO:0000256" key="10">
    <source>
        <dbReference type="ARBA" id="ARBA00023285"/>
    </source>
</evidence>
<evidence type="ECO:0000256" key="8">
    <source>
        <dbReference type="ARBA" id="ARBA00023002"/>
    </source>
</evidence>
<gene>
    <name evidence="18" type="ORF">A2755_00770</name>
</gene>
<evidence type="ECO:0000256" key="13">
    <source>
        <dbReference type="RuleBase" id="RU364064"/>
    </source>
</evidence>
<feature type="domain" description="Ribonucleotide reductase large subunit C-terminal" evidence="15">
    <location>
        <begin position="144"/>
        <end position="684"/>
    </location>
</feature>
<keyword evidence="6 13" id="KW-0237">DNA synthesis</keyword>
<dbReference type="InterPro" id="IPR013344">
    <property type="entry name" value="RNR_NrdJ/NrdZ"/>
</dbReference>
<evidence type="ECO:0000259" key="15">
    <source>
        <dbReference type="Pfam" id="PF02867"/>
    </source>
</evidence>
<evidence type="ECO:0000313" key="19">
    <source>
        <dbReference type="Proteomes" id="UP000177029"/>
    </source>
</evidence>
<dbReference type="GO" id="GO:0004748">
    <property type="term" value="F:ribonucleoside-diphosphate reductase activity, thioredoxin disulfide as acceptor"/>
    <property type="evidence" value="ECO:0007669"/>
    <property type="project" value="UniProtKB-EC"/>
</dbReference>
<evidence type="ECO:0000256" key="14">
    <source>
        <dbReference type="SAM" id="MobiDB-lite"/>
    </source>
</evidence>
<evidence type="ECO:0000256" key="11">
    <source>
        <dbReference type="ARBA" id="ARBA00025437"/>
    </source>
</evidence>
<name>A0A1F8DTC1_9BACT</name>
<dbReference type="InterPro" id="IPR000788">
    <property type="entry name" value="RNR_lg_C"/>
</dbReference>
<accession>A0A1F8DTC1</accession>
<dbReference type="SUPFAM" id="SSF51998">
    <property type="entry name" value="PFL-like glycyl radical enzymes"/>
    <property type="match status" value="1"/>
</dbReference>
<dbReference type="EC" id="1.17.4.1" evidence="3 13"/>
<dbReference type="GO" id="GO:0031419">
    <property type="term" value="F:cobalamin binding"/>
    <property type="evidence" value="ECO:0007669"/>
    <property type="project" value="UniProtKB-KW"/>
</dbReference>
<evidence type="ECO:0000256" key="5">
    <source>
        <dbReference type="ARBA" id="ARBA00022628"/>
    </source>
</evidence>
<dbReference type="EMBL" id="MGIP01000005">
    <property type="protein sequence ID" value="OGM91883.1"/>
    <property type="molecule type" value="Genomic_DNA"/>
</dbReference>
<dbReference type="CDD" id="cd02888">
    <property type="entry name" value="RNR_II_dimer"/>
    <property type="match status" value="1"/>
</dbReference>
<feature type="domain" description="Ribonucleotide reductase class II vitamin B12-dependent N-terminal" evidence="16">
    <location>
        <begin position="40"/>
        <end position="123"/>
    </location>
</feature>
<evidence type="ECO:0000256" key="9">
    <source>
        <dbReference type="ARBA" id="ARBA00023157"/>
    </source>
</evidence>
<evidence type="ECO:0000256" key="3">
    <source>
        <dbReference type="ARBA" id="ARBA00012274"/>
    </source>
</evidence>
<comment type="caution">
    <text evidence="18">The sequence shown here is derived from an EMBL/GenBank/DDBJ whole genome shotgun (WGS) entry which is preliminary data.</text>
</comment>
<feature type="region of interest" description="Disordered" evidence="14">
    <location>
        <begin position="691"/>
        <end position="715"/>
    </location>
</feature>
<evidence type="ECO:0000256" key="2">
    <source>
        <dbReference type="ARBA" id="ARBA00007405"/>
    </source>
</evidence>
<dbReference type="InterPro" id="IPR024434">
    <property type="entry name" value="TSCPD_dom"/>
</dbReference>
<dbReference type="STRING" id="1802555.A2755_00770"/>
<dbReference type="AlphaFoldDB" id="A0A1F8DTC1"/>
<dbReference type="InterPro" id="IPR050862">
    <property type="entry name" value="RdRp_reductase_class-2"/>
</dbReference>
<evidence type="ECO:0000256" key="1">
    <source>
        <dbReference type="ARBA" id="ARBA00001922"/>
    </source>
</evidence>
<organism evidence="18 19">
    <name type="scientific">Candidatus Wolfebacteria bacterium RIFCSPHIGHO2_01_FULL_48_22</name>
    <dbReference type="NCBI Taxonomy" id="1802555"/>
    <lineage>
        <taxon>Bacteria</taxon>
        <taxon>Candidatus Wolfeibacteriota</taxon>
    </lineage>
</organism>
<sequence length="906" mass="99816">MQKILKKKNVYTLPIKRMFTKLCLHPFDEVRWVQRDAAVGGSKVFEQKGVEFPDFWSLHAVNITVSKYFRGKLGTPEREKSLKQLLSRVTQTIRRWGEEGGYFAGAAQARTFEDELMHVLVHQKGSFNSPVWFNVGIKEHPQCSACFILAVEDTMPSILDWIRTEGMIFKGGSGAGVSLSNLRSRKEQLSVGGYASGPVSFMRGADSVAGMIKSGGSTRRAAKMVVLGIDHPDVMDFIRSKADEEKKIRALIEAGYNMSDLNNEAWNSIQFQNANNSVRLTDEFMRAVEEDEEWKTKYIQNGKPADTYKARTLLGDIAEAAWECGDPGVQFDTIINKWHTCPNTGRINASNPCSEYMHLDNSACNLASINLMKFLREDGTFDVEGFKHTVDIFILAQEIIVGRSSYPTELITKNAIAFRELGLGFSNLGALLMTKGIAYDSEEARAWAGSISSLMSGEAYRYSAEIARRMKPFSGYAKNRAPMLEVIKQHGLEAGKIKSGHVDDTKLAKEAQGVWDEALATGTAYGFRNSQATVIAPTGTISFMMDCDTTGIEPDFSLIKMKQLVGGGWMKIVNASVEESLRRLGYTKSEAKDIVAYIAEQGTVEGAPKFKEKHLSIFDCAVRPEKGTRSISWKGHVRMVGAVQPFISGAISKTFNMPHDVTKKEIEEAYVMAWKLGIKAFAVYRDGSKAAQPLSTSGNTSKDTKGSAQAKGIARRRLPATRMSQTHKFVIAGHEGYLTYSTYEDGTLAETFIRMAKQGSTLSGLLDAFAISVSMALQYGVPLKALAHKFIHSRFEPAGFTENPDIRIATSIVDYIFRYLALTFLSAEDLFEFGMGPKLLTEQAPEGKVVQKEEREKAPVTATLMSVPKKNVVQAGTVCRNCGGMMVRTGTCMTCLQCGGSSGGCS</sequence>
<dbReference type="Pfam" id="PF12637">
    <property type="entry name" value="TSCPD"/>
    <property type="match status" value="1"/>
</dbReference>
<dbReference type="InterPro" id="IPR013678">
    <property type="entry name" value="RNR_2_N"/>
</dbReference>
<reference evidence="18 19" key="1">
    <citation type="journal article" date="2016" name="Nat. Commun.">
        <title>Thousands of microbial genomes shed light on interconnected biogeochemical processes in an aquifer system.</title>
        <authorList>
            <person name="Anantharaman K."/>
            <person name="Brown C.T."/>
            <person name="Hug L.A."/>
            <person name="Sharon I."/>
            <person name="Castelle C.J."/>
            <person name="Probst A.J."/>
            <person name="Thomas B.C."/>
            <person name="Singh A."/>
            <person name="Wilkins M.J."/>
            <person name="Karaoz U."/>
            <person name="Brodie E.L."/>
            <person name="Williams K.H."/>
            <person name="Hubbard S.S."/>
            <person name="Banfield J.F."/>
        </authorList>
    </citation>
    <scope>NUCLEOTIDE SEQUENCE [LARGE SCALE GENOMIC DNA]</scope>
</reference>
<keyword evidence="5 13" id="KW-0846">Cobalamin</keyword>
<dbReference type="Gene3D" id="3.20.70.20">
    <property type="match status" value="1"/>
</dbReference>
<keyword evidence="10 13" id="KW-0170">Cobalt</keyword>
<keyword evidence="7 13" id="KW-0547">Nucleotide-binding</keyword>
<protein>
    <recommendedName>
        <fullName evidence="4 13">Vitamin B12-dependent ribonucleotide reductase</fullName>
        <ecNumber evidence="3 13">1.17.4.1</ecNumber>
    </recommendedName>
</protein>
<proteinExistence type="inferred from homology"/>
<evidence type="ECO:0000313" key="18">
    <source>
        <dbReference type="EMBL" id="OGM91883.1"/>
    </source>
</evidence>
<keyword evidence="9" id="KW-1015">Disulfide bond</keyword>
<dbReference type="PANTHER" id="PTHR43371">
    <property type="entry name" value="VITAMIN B12-DEPENDENT RIBONUCLEOTIDE REDUCTASE"/>
    <property type="match status" value="1"/>
</dbReference>
<comment type="similarity">
    <text evidence="2 13">Belongs to the ribonucleoside diphosphate reductase class-2 family.</text>
</comment>
<evidence type="ECO:0000256" key="6">
    <source>
        <dbReference type="ARBA" id="ARBA00022634"/>
    </source>
</evidence>
<evidence type="ECO:0000256" key="7">
    <source>
        <dbReference type="ARBA" id="ARBA00022741"/>
    </source>
</evidence>
<evidence type="ECO:0000256" key="12">
    <source>
        <dbReference type="ARBA" id="ARBA00047754"/>
    </source>
</evidence>
<dbReference type="PRINTS" id="PR01183">
    <property type="entry name" value="RIBORDTASEM1"/>
</dbReference>
<dbReference type="GO" id="GO:0071897">
    <property type="term" value="P:DNA biosynthetic process"/>
    <property type="evidence" value="ECO:0007669"/>
    <property type="project" value="UniProtKB-KW"/>
</dbReference>
<dbReference type="NCBIfam" id="NF005122">
    <property type="entry name" value="PRK06556.1"/>
    <property type="match status" value="1"/>
</dbReference>
<comment type="catalytic activity">
    <reaction evidence="12 13">
        <text>a 2'-deoxyribonucleoside 5'-diphosphate + [thioredoxin]-disulfide + H2O = a ribonucleoside 5'-diphosphate + [thioredoxin]-dithiol</text>
        <dbReference type="Rhea" id="RHEA:23252"/>
        <dbReference type="Rhea" id="RHEA-COMP:10698"/>
        <dbReference type="Rhea" id="RHEA-COMP:10700"/>
        <dbReference type="ChEBI" id="CHEBI:15377"/>
        <dbReference type="ChEBI" id="CHEBI:29950"/>
        <dbReference type="ChEBI" id="CHEBI:50058"/>
        <dbReference type="ChEBI" id="CHEBI:57930"/>
        <dbReference type="ChEBI" id="CHEBI:73316"/>
        <dbReference type="EC" id="1.17.4.1"/>
    </reaction>
</comment>
<keyword evidence="8 13" id="KW-0560">Oxidoreductase</keyword>
<evidence type="ECO:0000259" key="16">
    <source>
        <dbReference type="Pfam" id="PF08471"/>
    </source>
</evidence>
<dbReference type="GO" id="GO:0000166">
    <property type="term" value="F:nucleotide binding"/>
    <property type="evidence" value="ECO:0007669"/>
    <property type="project" value="UniProtKB-KW"/>
</dbReference>
<evidence type="ECO:0000259" key="17">
    <source>
        <dbReference type="Pfam" id="PF12637"/>
    </source>
</evidence>
<comment type="function">
    <text evidence="11 13">Catalyzes the reduction of ribonucleotides to deoxyribonucleotides. May function to provide a pool of deoxyribonucleotide precursors for DNA repair during oxygen limitation and/or for immediate growth after restoration of oxygen.</text>
</comment>
<dbReference type="Pfam" id="PF02867">
    <property type="entry name" value="Ribonuc_red_lgC"/>
    <property type="match status" value="1"/>
</dbReference>
<comment type="cofactor">
    <cofactor evidence="1 13">
        <name>adenosylcob(III)alamin</name>
        <dbReference type="ChEBI" id="CHEBI:18408"/>
    </cofactor>
</comment>
<evidence type="ECO:0000256" key="4">
    <source>
        <dbReference type="ARBA" id="ARBA00014409"/>
    </source>
</evidence>
<dbReference type="GO" id="GO:0050897">
    <property type="term" value="F:cobalt ion binding"/>
    <property type="evidence" value="ECO:0007669"/>
    <property type="project" value="InterPro"/>
</dbReference>
<dbReference type="Proteomes" id="UP000177029">
    <property type="component" value="Unassembled WGS sequence"/>
</dbReference>